<evidence type="ECO:0000313" key="2">
    <source>
        <dbReference type="Proteomes" id="UP001501371"/>
    </source>
</evidence>
<sequence>MVGVTAYRTAFDDRRARVGRQDRSIGATRIWVLPNPSGLNAHWTTSTVADEFARLRAASQDDEGVR</sequence>
<protein>
    <submittedName>
        <fullName evidence="1">Uncharacterized protein</fullName>
    </submittedName>
</protein>
<keyword evidence="2" id="KW-1185">Reference proteome</keyword>
<dbReference type="InterPro" id="IPR036895">
    <property type="entry name" value="Uracil-DNA_glycosylase-like_sf"/>
</dbReference>
<reference evidence="2" key="1">
    <citation type="journal article" date="2019" name="Int. J. Syst. Evol. Microbiol.">
        <title>The Global Catalogue of Microorganisms (GCM) 10K type strain sequencing project: providing services to taxonomists for standard genome sequencing and annotation.</title>
        <authorList>
            <consortium name="The Broad Institute Genomics Platform"/>
            <consortium name="The Broad Institute Genome Sequencing Center for Infectious Disease"/>
            <person name="Wu L."/>
            <person name="Ma J."/>
        </authorList>
    </citation>
    <scope>NUCLEOTIDE SEQUENCE [LARGE SCALE GENOMIC DNA]</scope>
    <source>
        <strain evidence="2">JCM 12696</strain>
    </source>
</reference>
<dbReference type="Proteomes" id="UP001501371">
    <property type="component" value="Unassembled WGS sequence"/>
</dbReference>
<name>A0ABP4FP47_9ACTN</name>
<proteinExistence type="predicted"/>
<comment type="caution">
    <text evidence="1">The sequence shown here is derived from an EMBL/GenBank/DDBJ whole genome shotgun (WGS) entry which is preliminary data.</text>
</comment>
<dbReference type="Gene3D" id="3.40.470.10">
    <property type="entry name" value="Uracil-DNA glycosylase-like domain"/>
    <property type="match status" value="1"/>
</dbReference>
<dbReference type="SUPFAM" id="SSF52141">
    <property type="entry name" value="Uracil-DNA glycosylase-like"/>
    <property type="match status" value="1"/>
</dbReference>
<gene>
    <name evidence="1" type="ORF">GCM10009654_54340</name>
</gene>
<evidence type="ECO:0000313" key="1">
    <source>
        <dbReference type="EMBL" id="GAA1189981.1"/>
    </source>
</evidence>
<organism evidence="1 2">
    <name type="scientific">Streptomyces hebeiensis</name>
    <dbReference type="NCBI Taxonomy" id="229486"/>
    <lineage>
        <taxon>Bacteria</taxon>
        <taxon>Bacillati</taxon>
        <taxon>Actinomycetota</taxon>
        <taxon>Actinomycetes</taxon>
        <taxon>Kitasatosporales</taxon>
        <taxon>Streptomycetaceae</taxon>
        <taxon>Streptomyces</taxon>
    </lineage>
</organism>
<dbReference type="EMBL" id="BAAAKV010000060">
    <property type="protein sequence ID" value="GAA1189981.1"/>
    <property type="molecule type" value="Genomic_DNA"/>
</dbReference>
<accession>A0ABP4FP47</accession>